<evidence type="ECO:0000313" key="11">
    <source>
        <dbReference type="Proteomes" id="UP000037210"/>
    </source>
</evidence>
<dbReference type="InterPro" id="IPR023404">
    <property type="entry name" value="rSAM_horseshoe"/>
</dbReference>
<dbReference type="SMART" id="SM00729">
    <property type="entry name" value="Elp3"/>
    <property type="match status" value="1"/>
</dbReference>
<dbReference type="Gene3D" id="3.80.30.20">
    <property type="entry name" value="tm_1862 like domain"/>
    <property type="match status" value="1"/>
</dbReference>
<dbReference type="SFLD" id="SFLDS00029">
    <property type="entry name" value="Radical_SAM"/>
    <property type="match status" value="1"/>
</dbReference>
<keyword evidence="4" id="KW-0479">Metal-binding</keyword>
<dbReference type="PATRIC" id="fig|1685127.3.peg.1571"/>
<evidence type="ECO:0000259" key="9">
    <source>
        <dbReference type="PROSITE" id="PS51918"/>
    </source>
</evidence>
<dbReference type="GO" id="GO:0046872">
    <property type="term" value="F:metal ion binding"/>
    <property type="evidence" value="ECO:0007669"/>
    <property type="project" value="UniProtKB-KW"/>
</dbReference>
<comment type="caution">
    <text evidence="10">The sequence shown here is derived from an EMBL/GenBank/DDBJ whole genome shotgun (WGS) entry which is preliminary data.</text>
</comment>
<feature type="domain" description="Radical SAM core" evidence="9">
    <location>
        <begin position="214"/>
        <end position="475"/>
    </location>
</feature>
<dbReference type="SUPFAM" id="SSF102114">
    <property type="entry name" value="Radical SAM enzymes"/>
    <property type="match status" value="1"/>
</dbReference>
<dbReference type="Proteomes" id="UP000037210">
    <property type="component" value="Unassembled WGS sequence"/>
</dbReference>
<evidence type="ECO:0008006" key="12">
    <source>
        <dbReference type="Google" id="ProtNLM"/>
    </source>
</evidence>
<keyword evidence="6" id="KW-0411">Iron-sulfur</keyword>
<dbReference type="Gene3D" id="3.40.50.280">
    <property type="entry name" value="Cobalamin-binding domain"/>
    <property type="match status" value="1"/>
</dbReference>
<dbReference type="PROSITE" id="PS51918">
    <property type="entry name" value="RADICAL_SAM"/>
    <property type="match status" value="1"/>
</dbReference>
<evidence type="ECO:0000256" key="3">
    <source>
        <dbReference type="ARBA" id="ARBA00022691"/>
    </source>
</evidence>
<dbReference type="SFLD" id="SFLDG01082">
    <property type="entry name" value="B12-binding_domain_containing"/>
    <property type="match status" value="1"/>
</dbReference>
<evidence type="ECO:0000256" key="4">
    <source>
        <dbReference type="ARBA" id="ARBA00022723"/>
    </source>
</evidence>
<proteinExistence type="predicted"/>
<evidence type="ECO:0000256" key="5">
    <source>
        <dbReference type="ARBA" id="ARBA00023004"/>
    </source>
</evidence>
<organism evidence="10 11">
    <name type="scientific">miscellaneous Crenarchaeota group-15 archaeon DG-45</name>
    <dbReference type="NCBI Taxonomy" id="1685127"/>
    <lineage>
        <taxon>Archaea</taxon>
        <taxon>Candidatus Bathyarchaeota</taxon>
        <taxon>MCG-15</taxon>
    </lineage>
</organism>
<dbReference type="GO" id="GO:0003824">
    <property type="term" value="F:catalytic activity"/>
    <property type="evidence" value="ECO:0007669"/>
    <property type="project" value="InterPro"/>
</dbReference>
<evidence type="ECO:0000259" key="7">
    <source>
        <dbReference type="PROSITE" id="PS50926"/>
    </source>
</evidence>
<dbReference type="CDD" id="cd01335">
    <property type="entry name" value="Radical_SAM"/>
    <property type="match status" value="1"/>
</dbReference>
<feature type="domain" description="B12-binding" evidence="8">
    <location>
        <begin position="1"/>
        <end position="136"/>
    </location>
</feature>
<dbReference type="InterPro" id="IPR007197">
    <property type="entry name" value="rSAM"/>
</dbReference>
<dbReference type="AlphaFoldDB" id="A0A0M0BMQ0"/>
<dbReference type="PANTHER" id="PTHR43409:SF17">
    <property type="entry name" value="METHYLTHIOTRANSFERASE MJ0865-RELATED"/>
    <property type="match status" value="1"/>
</dbReference>
<evidence type="ECO:0000256" key="1">
    <source>
        <dbReference type="ARBA" id="ARBA00001966"/>
    </source>
</evidence>
<dbReference type="EMBL" id="LFWZ01000054">
    <property type="protein sequence ID" value="KON29704.1"/>
    <property type="molecule type" value="Genomic_DNA"/>
</dbReference>
<dbReference type="PROSITE" id="PS51332">
    <property type="entry name" value="B12_BINDING"/>
    <property type="match status" value="1"/>
</dbReference>
<dbReference type="GO" id="GO:0051539">
    <property type="term" value="F:4 iron, 4 sulfur cluster binding"/>
    <property type="evidence" value="ECO:0007669"/>
    <property type="project" value="UniProtKB-KW"/>
</dbReference>
<accession>A0A0M0BMQ0</accession>
<keyword evidence="5" id="KW-0408">Iron</keyword>
<dbReference type="InterPro" id="IPR002792">
    <property type="entry name" value="TRAM_dom"/>
</dbReference>
<evidence type="ECO:0000313" key="10">
    <source>
        <dbReference type="EMBL" id="KON29704.1"/>
    </source>
</evidence>
<dbReference type="InterPro" id="IPR006158">
    <property type="entry name" value="Cobalamin-bd"/>
</dbReference>
<dbReference type="InterPro" id="IPR051198">
    <property type="entry name" value="BchE-like"/>
</dbReference>
<keyword evidence="2" id="KW-0004">4Fe-4S</keyword>
<keyword evidence="3" id="KW-0949">S-adenosyl-L-methionine</keyword>
<dbReference type="PANTHER" id="PTHR43409">
    <property type="entry name" value="ANAEROBIC MAGNESIUM-PROTOPORPHYRIN IX MONOMETHYL ESTER CYCLASE-RELATED"/>
    <property type="match status" value="1"/>
</dbReference>
<reference evidence="10 11" key="1">
    <citation type="submission" date="2015-06" db="EMBL/GenBank/DDBJ databases">
        <title>New insights into the roles of widespread benthic archaea in carbon and nitrogen cycling.</title>
        <authorList>
            <person name="Lazar C.S."/>
            <person name="Baker B.J."/>
            <person name="Seitz K.W."/>
            <person name="Hyde A.S."/>
            <person name="Dick G.J."/>
            <person name="Hinrichs K.-U."/>
            <person name="Teske A.P."/>
        </authorList>
    </citation>
    <scope>NUCLEOTIDE SEQUENCE [LARGE SCALE GENOMIC DNA]</scope>
    <source>
        <strain evidence="10">DG-45</strain>
    </source>
</reference>
<feature type="domain" description="TRAM" evidence="7">
    <location>
        <begin position="470"/>
        <end position="535"/>
    </location>
</feature>
<comment type="cofactor">
    <cofactor evidence="1">
        <name>[4Fe-4S] cluster</name>
        <dbReference type="ChEBI" id="CHEBI:49883"/>
    </cofactor>
</comment>
<dbReference type="Pfam" id="PF04055">
    <property type="entry name" value="Radical_SAM"/>
    <property type="match status" value="1"/>
</dbReference>
<dbReference type="GO" id="GO:0031419">
    <property type="term" value="F:cobalamin binding"/>
    <property type="evidence" value="ECO:0007669"/>
    <property type="project" value="InterPro"/>
</dbReference>
<sequence length="538" mass="57812">MDVDPLIVDALAAGRGRRIATRDAIGAGPRAVAGVLEKRGLRPRIATAEAALGGRMRLEDYDLLLVSGMTADLTAVRRVVAKWRAHASGPAVVGGPLSSDPRDALVRARGDLAVLGEGEETLGELLDLGLDRGLMPRPEDLEHVLGVAYVEDGHVHLSGLRPVMKREAYDRQRPSTRAVGDYPLHYAARVYVEVLRGCSNYIRARGILPEGACKGCGRCRSGALEERYDCPLGVPPGCGYCSVPSLYGPPKSRSVEGVFSEVQDLIAEGVRRIVLSAPGILDYGRDLLVEPEPLTNPRQPEPNYGALEELLSRVAEVEGVQKGCVSVMAENVKAALVTERAAELLGRYLPGTPINVGFETGSREHGLLLGRPSTPEEDLRAVRMLKRAGLQPYVYFIHGLPGQTAETASETVKAIDGSVEAGAERIILYRFQPLPMSAFRDMPAAPPASRDGLSGRIAEAAVRANKALKDRLVGRSLRVVIAEPYERDRRLHVAYPLGHGPVVLVEGADGLAGEVVEVAISGVVSERVVRGRLRDAMF</sequence>
<evidence type="ECO:0000256" key="6">
    <source>
        <dbReference type="ARBA" id="ARBA00023014"/>
    </source>
</evidence>
<evidence type="ECO:0000256" key="2">
    <source>
        <dbReference type="ARBA" id="ARBA00022485"/>
    </source>
</evidence>
<dbReference type="Pfam" id="PF02310">
    <property type="entry name" value="B12-binding"/>
    <property type="match status" value="1"/>
</dbReference>
<protein>
    <recommendedName>
        <fullName evidence="12">Radical SAM core domain-containing protein</fullName>
    </recommendedName>
</protein>
<gene>
    <name evidence="10" type="ORF">AC482_05845</name>
</gene>
<dbReference type="InterPro" id="IPR006638">
    <property type="entry name" value="Elp3/MiaA/NifB-like_rSAM"/>
</dbReference>
<dbReference type="InterPro" id="IPR058240">
    <property type="entry name" value="rSAM_sf"/>
</dbReference>
<name>A0A0M0BMQ0_9ARCH</name>
<dbReference type="PROSITE" id="PS50926">
    <property type="entry name" value="TRAM"/>
    <property type="match status" value="1"/>
</dbReference>
<evidence type="ECO:0000259" key="8">
    <source>
        <dbReference type="PROSITE" id="PS51332"/>
    </source>
</evidence>